<dbReference type="SUPFAM" id="SSF52540">
    <property type="entry name" value="P-loop containing nucleoside triphosphate hydrolases"/>
    <property type="match status" value="1"/>
</dbReference>
<evidence type="ECO:0000256" key="1">
    <source>
        <dbReference type="ARBA" id="ARBA00022737"/>
    </source>
</evidence>
<feature type="domain" description="Nephrocystin 3-like N-terminal" evidence="2">
    <location>
        <begin position="26"/>
        <end position="185"/>
    </location>
</feature>
<gene>
    <name evidence="3" type="ORF">P691DRAFT_687251</name>
</gene>
<dbReference type="AlphaFoldDB" id="A0A9P5WZ33"/>
<proteinExistence type="predicted"/>
<dbReference type="OrthoDB" id="2930634at2759"/>
<organism evidence="3 4">
    <name type="scientific">Macrolepiota fuliginosa MF-IS2</name>
    <dbReference type="NCBI Taxonomy" id="1400762"/>
    <lineage>
        <taxon>Eukaryota</taxon>
        <taxon>Fungi</taxon>
        <taxon>Dikarya</taxon>
        <taxon>Basidiomycota</taxon>
        <taxon>Agaricomycotina</taxon>
        <taxon>Agaricomycetes</taxon>
        <taxon>Agaricomycetidae</taxon>
        <taxon>Agaricales</taxon>
        <taxon>Agaricineae</taxon>
        <taxon>Agaricaceae</taxon>
        <taxon>Macrolepiota</taxon>
    </lineage>
</organism>
<sequence>MILPLGVNPSQCHPDTRKSLRGRIIQWGMNDGSSERMFWVLGPPAVGKSAIAQTIAKEFNEKERLGASFFFSRPNHLNDPDQVIPTPVCQLATKSLRYRYIVTKRLVEDPLVLDKNRHVQFKKLIIEPFRKLMTEYPQILHEPLLILLGGLDECKDKQAQCEPTDLISTHVRQADKFPLRWIIFSHPEWYRSGAARQVPDSI</sequence>
<keyword evidence="4" id="KW-1185">Reference proteome</keyword>
<evidence type="ECO:0000313" key="3">
    <source>
        <dbReference type="EMBL" id="KAF9440579.1"/>
    </source>
</evidence>
<dbReference type="InterPro" id="IPR027417">
    <property type="entry name" value="P-loop_NTPase"/>
</dbReference>
<evidence type="ECO:0000259" key="2">
    <source>
        <dbReference type="Pfam" id="PF24883"/>
    </source>
</evidence>
<dbReference type="EMBL" id="MU152420">
    <property type="protein sequence ID" value="KAF9440579.1"/>
    <property type="molecule type" value="Genomic_DNA"/>
</dbReference>
<evidence type="ECO:0000313" key="4">
    <source>
        <dbReference type="Proteomes" id="UP000807342"/>
    </source>
</evidence>
<comment type="caution">
    <text evidence="3">The sequence shown here is derived from an EMBL/GenBank/DDBJ whole genome shotgun (WGS) entry which is preliminary data.</text>
</comment>
<name>A0A9P5WZ33_9AGAR</name>
<reference evidence="3" key="1">
    <citation type="submission" date="2020-11" db="EMBL/GenBank/DDBJ databases">
        <authorList>
            <consortium name="DOE Joint Genome Institute"/>
            <person name="Ahrendt S."/>
            <person name="Riley R."/>
            <person name="Andreopoulos W."/>
            <person name="Labutti K."/>
            <person name="Pangilinan J."/>
            <person name="Ruiz-Duenas F.J."/>
            <person name="Barrasa J.M."/>
            <person name="Sanchez-Garcia M."/>
            <person name="Camarero S."/>
            <person name="Miyauchi S."/>
            <person name="Serrano A."/>
            <person name="Linde D."/>
            <person name="Babiker R."/>
            <person name="Drula E."/>
            <person name="Ayuso-Fernandez I."/>
            <person name="Pacheco R."/>
            <person name="Padilla G."/>
            <person name="Ferreira P."/>
            <person name="Barriuso J."/>
            <person name="Kellner H."/>
            <person name="Castanera R."/>
            <person name="Alfaro M."/>
            <person name="Ramirez L."/>
            <person name="Pisabarro A.G."/>
            <person name="Kuo A."/>
            <person name="Tritt A."/>
            <person name="Lipzen A."/>
            <person name="He G."/>
            <person name="Yan M."/>
            <person name="Ng V."/>
            <person name="Cullen D."/>
            <person name="Martin F."/>
            <person name="Rosso M.-N."/>
            <person name="Henrissat B."/>
            <person name="Hibbett D."/>
            <person name="Martinez A.T."/>
            <person name="Grigoriev I.V."/>
        </authorList>
    </citation>
    <scope>NUCLEOTIDE SEQUENCE</scope>
    <source>
        <strain evidence="3">MF-IS2</strain>
    </source>
</reference>
<protein>
    <recommendedName>
        <fullName evidence="2">Nephrocystin 3-like N-terminal domain-containing protein</fullName>
    </recommendedName>
</protein>
<dbReference type="Gene3D" id="3.40.50.300">
    <property type="entry name" value="P-loop containing nucleotide triphosphate hydrolases"/>
    <property type="match status" value="1"/>
</dbReference>
<accession>A0A9P5WZ33</accession>
<dbReference type="Pfam" id="PF24883">
    <property type="entry name" value="NPHP3_N"/>
    <property type="match status" value="1"/>
</dbReference>
<keyword evidence="1" id="KW-0677">Repeat</keyword>
<dbReference type="InterPro" id="IPR056884">
    <property type="entry name" value="NPHP3-like_N"/>
</dbReference>
<dbReference type="Proteomes" id="UP000807342">
    <property type="component" value="Unassembled WGS sequence"/>
</dbReference>